<proteinExistence type="predicted"/>
<evidence type="ECO:0000313" key="3">
    <source>
        <dbReference type="Proteomes" id="UP000235145"/>
    </source>
</evidence>
<evidence type="ECO:0000256" key="1">
    <source>
        <dbReference type="SAM" id="Phobius"/>
    </source>
</evidence>
<dbReference type="AlphaFoldDB" id="A0A9R1W1F2"/>
<dbReference type="EMBL" id="NBSK02000003">
    <property type="protein sequence ID" value="KAJ0215268.1"/>
    <property type="molecule type" value="Genomic_DNA"/>
</dbReference>
<sequence length="88" mass="10228">MMNMYSIWSHGFTKLEWSQKNLNNSILISRSSKSKNFESPNISWFTIGLSQILIIYYLAIASSLTFLVNQDTQKEMNLEHNLVEFFSG</sequence>
<keyword evidence="3" id="KW-1185">Reference proteome</keyword>
<keyword evidence="1" id="KW-0812">Transmembrane</keyword>
<evidence type="ECO:0000313" key="2">
    <source>
        <dbReference type="EMBL" id="KAJ0215268.1"/>
    </source>
</evidence>
<reference evidence="2 3" key="1">
    <citation type="journal article" date="2017" name="Nat. Commun.">
        <title>Genome assembly with in vitro proximity ligation data and whole-genome triplication in lettuce.</title>
        <authorList>
            <person name="Reyes-Chin-Wo S."/>
            <person name="Wang Z."/>
            <person name="Yang X."/>
            <person name="Kozik A."/>
            <person name="Arikit S."/>
            <person name="Song C."/>
            <person name="Xia L."/>
            <person name="Froenicke L."/>
            <person name="Lavelle D.O."/>
            <person name="Truco M.J."/>
            <person name="Xia R."/>
            <person name="Zhu S."/>
            <person name="Xu C."/>
            <person name="Xu H."/>
            <person name="Xu X."/>
            <person name="Cox K."/>
            <person name="Korf I."/>
            <person name="Meyers B.C."/>
            <person name="Michelmore R.W."/>
        </authorList>
    </citation>
    <scope>NUCLEOTIDE SEQUENCE [LARGE SCALE GENOMIC DNA]</scope>
    <source>
        <strain evidence="3">cv. Salinas</strain>
        <tissue evidence="2">Seedlings</tissue>
    </source>
</reference>
<organism evidence="2 3">
    <name type="scientific">Lactuca sativa</name>
    <name type="common">Garden lettuce</name>
    <dbReference type="NCBI Taxonomy" id="4236"/>
    <lineage>
        <taxon>Eukaryota</taxon>
        <taxon>Viridiplantae</taxon>
        <taxon>Streptophyta</taxon>
        <taxon>Embryophyta</taxon>
        <taxon>Tracheophyta</taxon>
        <taxon>Spermatophyta</taxon>
        <taxon>Magnoliopsida</taxon>
        <taxon>eudicotyledons</taxon>
        <taxon>Gunneridae</taxon>
        <taxon>Pentapetalae</taxon>
        <taxon>asterids</taxon>
        <taxon>campanulids</taxon>
        <taxon>Asterales</taxon>
        <taxon>Asteraceae</taxon>
        <taxon>Cichorioideae</taxon>
        <taxon>Cichorieae</taxon>
        <taxon>Lactucinae</taxon>
        <taxon>Lactuca</taxon>
    </lineage>
</organism>
<keyword evidence="1" id="KW-0472">Membrane</keyword>
<keyword evidence="1" id="KW-1133">Transmembrane helix</keyword>
<protein>
    <submittedName>
        <fullName evidence="2">Uncharacterized protein</fullName>
    </submittedName>
</protein>
<accession>A0A9R1W1F2</accession>
<gene>
    <name evidence="2" type="ORF">LSAT_V11C300153090</name>
</gene>
<feature type="transmembrane region" description="Helical" evidence="1">
    <location>
        <begin position="42"/>
        <end position="68"/>
    </location>
</feature>
<name>A0A9R1W1F2_LACSA</name>
<comment type="caution">
    <text evidence="2">The sequence shown here is derived from an EMBL/GenBank/DDBJ whole genome shotgun (WGS) entry which is preliminary data.</text>
</comment>
<dbReference type="Proteomes" id="UP000235145">
    <property type="component" value="Unassembled WGS sequence"/>
</dbReference>